<dbReference type="Proteomes" id="UP000319212">
    <property type="component" value="Unassembled WGS sequence"/>
</dbReference>
<dbReference type="InterPro" id="IPR018676">
    <property type="entry name" value="DUF2149"/>
</dbReference>
<reference evidence="2 3" key="1">
    <citation type="journal article" date="2019" name="Environ. Microbiol.">
        <title>Species interactions and distinct microbial communities in high Arctic permafrost affected cryosols are associated with the CH4 and CO2 gas fluxes.</title>
        <authorList>
            <person name="Altshuler I."/>
            <person name="Hamel J."/>
            <person name="Turney S."/>
            <person name="Magnuson E."/>
            <person name="Levesque R."/>
            <person name="Greer C."/>
            <person name="Whyte L.G."/>
        </authorList>
    </citation>
    <scope>NUCLEOTIDE SEQUENCE [LARGE SCALE GENOMIC DNA]</scope>
    <source>
        <strain evidence="2 3">S06.C</strain>
    </source>
</reference>
<evidence type="ECO:0000313" key="3">
    <source>
        <dbReference type="Proteomes" id="UP000319212"/>
    </source>
</evidence>
<sequence>MTRRQFSILNSLDAEDDDPVLSTINLIDVFLVVIGMLMIAVIDNPMNPFAQDTLTIIRNEGRPDMEIITKDGQKLTRFKASGATGQGNGEKAGTAWRLKDGTMVYVPADATPEPIAPATAAPQGGR</sequence>
<dbReference type="RefSeq" id="WP_140838914.1">
    <property type="nucleotide sequence ID" value="NZ_RCZI01000001.1"/>
</dbReference>
<proteinExistence type="predicted"/>
<accession>A0A502DZD5</accession>
<dbReference type="EMBL" id="RCZI01000001">
    <property type="protein sequence ID" value="TPG30703.1"/>
    <property type="molecule type" value="Genomic_DNA"/>
</dbReference>
<keyword evidence="1" id="KW-0472">Membrane</keyword>
<feature type="transmembrane region" description="Helical" evidence="1">
    <location>
        <begin position="20"/>
        <end position="42"/>
    </location>
</feature>
<dbReference type="AlphaFoldDB" id="A0A502DZD5"/>
<dbReference type="OrthoDB" id="199365at2"/>
<keyword evidence="1" id="KW-1133">Transmembrane helix</keyword>
<name>A0A502DZD5_9BURK</name>
<evidence type="ECO:0000256" key="1">
    <source>
        <dbReference type="SAM" id="Phobius"/>
    </source>
</evidence>
<keyword evidence="1" id="KW-0812">Transmembrane</keyword>
<evidence type="ECO:0000313" key="2">
    <source>
        <dbReference type="EMBL" id="TPG30703.1"/>
    </source>
</evidence>
<comment type="caution">
    <text evidence="2">The sequence shown here is derived from an EMBL/GenBank/DDBJ whole genome shotgun (WGS) entry which is preliminary data.</text>
</comment>
<protein>
    <submittedName>
        <fullName evidence="2">DUF2149 domain-containing protein</fullName>
    </submittedName>
</protein>
<organism evidence="2 3">
    <name type="scientific">Variovorax guangxiensis</name>
    <dbReference type="NCBI Taxonomy" id="1775474"/>
    <lineage>
        <taxon>Bacteria</taxon>
        <taxon>Pseudomonadati</taxon>
        <taxon>Pseudomonadota</taxon>
        <taxon>Betaproteobacteria</taxon>
        <taxon>Burkholderiales</taxon>
        <taxon>Comamonadaceae</taxon>
        <taxon>Variovorax</taxon>
    </lineage>
</organism>
<gene>
    <name evidence="2" type="ORF">EAH82_04350</name>
</gene>
<dbReference type="Pfam" id="PF09919">
    <property type="entry name" value="DUF2149"/>
    <property type="match status" value="1"/>
</dbReference>